<keyword evidence="2" id="KW-1185">Reference proteome</keyword>
<proteinExistence type="predicted"/>
<accession>A0A9N7URK0</accession>
<sequence length="66" mass="7521">MGKRLEQQPMYPQYTYYYPHYLQTKCLWDGGSGLDPGGCQDTGWALYPDIIKGLTGKPFGGLLYHM</sequence>
<protein>
    <submittedName>
        <fullName evidence="1">Uncharacterized protein</fullName>
    </submittedName>
</protein>
<evidence type="ECO:0000313" key="1">
    <source>
        <dbReference type="EMBL" id="CAB1437599.1"/>
    </source>
</evidence>
<evidence type="ECO:0000313" key="2">
    <source>
        <dbReference type="Proteomes" id="UP001153269"/>
    </source>
</evidence>
<reference evidence="1" key="1">
    <citation type="submission" date="2020-03" db="EMBL/GenBank/DDBJ databases">
        <authorList>
            <person name="Weist P."/>
        </authorList>
    </citation>
    <scope>NUCLEOTIDE SEQUENCE</scope>
</reference>
<dbReference type="Proteomes" id="UP001153269">
    <property type="component" value="Unassembled WGS sequence"/>
</dbReference>
<name>A0A9N7URK0_PLEPL</name>
<organism evidence="1 2">
    <name type="scientific">Pleuronectes platessa</name>
    <name type="common">European plaice</name>
    <dbReference type="NCBI Taxonomy" id="8262"/>
    <lineage>
        <taxon>Eukaryota</taxon>
        <taxon>Metazoa</taxon>
        <taxon>Chordata</taxon>
        <taxon>Craniata</taxon>
        <taxon>Vertebrata</taxon>
        <taxon>Euteleostomi</taxon>
        <taxon>Actinopterygii</taxon>
        <taxon>Neopterygii</taxon>
        <taxon>Teleostei</taxon>
        <taxon>Neoteleostei</taxon>
        <taxon>Acanthomorphata</taxon>
        <taxon>Carangaria</taxon>
        <taxon>Pleuronectiformes</taxon>
        <taxon>Pleuronectoidei</taxon>
        <taxon>Pleuronectidae</taxon>
        <taxon>Pleuronectes</taxon>
    </lineage>
</organism>
<dbReference type="EMBL" id="CADEAL010002046">
    <property type="protein sequence ID" value="CAB1437599.1"/>
    <property type="molecule type" value="Genomic_DNA"/>
</dbReference>
<comment type="caution">
    <text evidence="1">The sequence shown here is derived from an EMBL/GenBank/DDBJ whole genome shotgun (WGS) entry which is preliminary data.</text>
</comment>
<gene>
    <name evidence="1" type="ORF">PLEPLA_LOCUS25637</name>
</gene>
<dbReference type="AlphaFoldDB" id="A0A9N7URK0"/>